<comment type="similarity">
    <text evidence="2 6">Belongs to the acyl-CoA dehydrogenase family.</text>
</comment>
<evidence type="ECO:0008006" key="12">
    <source>
        <dbReference type="Google" id="ProtNLM"/>
    </source>
</evidence>
<dbReference type="InterPro" id="IPR009075">
    <property type="entry name" value="AcylCo_DH/oxidase_C"/>
</dbReference>
<sequence length="384" mass="42540">MHIDLTESQRELQATLRDYFTHLVTADERAEMRVERHGPVFRNIVRRMGQDGWLGVGWPREFGGHGFGAIEQHIFVDEATRADVQLPSVTLQTVGPTLQTYGTEEQKQRFLPMILAGEVHFAIGYTEPEAGTDLAALRTTAVLDGDDYIVNGQKIFTTGAHDADYIWLAVRTDPKAPKHKGISILIVDTSDPGFSWTPIITCDGAHHVNATYYNDVRVPRSMLVGEENKGWKLITTQLNHERIMLGPAGRIGAVYDRVREWAHRNDLVQHSDVRAALAKTKAALRINELLNWQVAAADASQAVDVADASATKVFGSEQIQKIGASLEEIVARYGNFDDPATAELAEWLDITAKRNLVLTFGGGVNEIQRELIATMGLGLPRVIR</sequence>
<name>A0A839RRX4_9ACTN</name>
<evidence type="ECO:0000256" key="6">
    <source>
        <dbReference type="RuleBase" id="RU362125"/>
    </source>
</evidence>
<dbReference type="Pfam" id="PF02770">
    <property type="entry name" value="Acyl-CoA_dh_M"/>
    <property type="match status" value="1"/>
</dbReference>
<gene>
    <name evidence="10" type="ORF">FHU29_003769</name>
</gene>
<dbReference type="InterPro" id="IPR036250">
    <property type="entry name" value="AcylCo_DH-like_C"/>
</dbReference>
<dbReference type="Gene3D" id="1.10.540.10">
    <property type="entry name" value="Acyl-CoA dehydrogenase/oxidase, N-terminal domain"/>
    <property type="match status" value="1"/>
</dbReference>
<dbReference type="Pfam" id="PF02771">
    <property type="entry name" value="Acyl-CoA_dh_N"/>
    <property type="match status" value="1"/>
</dbReference>
<evidence type="ECO:0000259" key="8">
    <source>
        <dbReference type="Pfam" id="PF02770"/>
    </source>
</evidence>
<dbReference type="SUPFAM" id="SSF47203">
    <property type="entry name" value="Acyl-CoA dehydrogenase C-terminal domain-like"/>
    <property type="match status" value="1"/>
</dbReference>
<evidence type="ECO:0000256" key="4">
    <source>
        <dbReference type="ARBA" id="ARBA00022827"/>
    </source>
</evidence>
<feature type="domain" description="Acyl-CoA dehydrogenase/oxidase C-terminal" evidence="7">
    <location>
        <begin position="228"/>
        <end position="374"/>
    </location>
</feature>
<dbReference type="AlphaFoldDB" id="A0A839RRX4"/>
<dbReference type="InterPro" id="IPR052161">
    <property type="entry name" value="Mycobact_Acyl-CoA_DH"/>
</dbReference>
<feature type="domain" description="Acyl-CoA dehydrogenase/oxidase N-terminal" evidence="9">
    <location>
        <begin position="6"/>
        <end position="118"/>
    </location>
</feature>
<dbReference type="InterPro" id="IPR009100">
    <property type="entry name" value="AcylCoA_DH/oxidase_NM_dom_sf"/>
</dbReference>
<keyword evidence="4 6" id="KW-0274">FAD</keyword>
<comment type="cofactor">
    <cofactor evidence="1 6">
        <name>FAD</name>
        <dbReference type="ChEBI" id="CHEBI:57692"/>
    </cofactor>
</comment>
<dbReference type="Proteomes" id="UP000567922">
    <property type="component" value="Unassembled WGS sequence"/>
</dbReference>
<dbReference type="Pfam" id="PF00441">
    <property type="entry name" value="Acyl-CoA_dh_1"/>
    <property type="match status" value="1"/>
</dbReference>
<dbReference type="EMBL" id="JACHWS010000003">
    <property type="protein sequence ID" value="MBB3039300.1"/>
    <property type="molecule type" value="Genomic_DNA"/>
</dbReference>
<dbReference type="PANTHER" id="PTHR43292:SF3">
    <property type="entry name" value="ACYL-COA DEHYDROGENASE FADE29"/>
    <property type="match status" value="1"/>
</dbReference>
<dbReference type="RefSeq" id="WP_064441821.1">
    <property type="nucleotide sequence ID" value="NZ_BDDI01000016.1"/>
</dbReference>
<organism evidence="10 11">
    <name type="scientific">Hoyosella altamirensis</name>
    <dbReference type="NCBI Taxonomy" id="616997"/>
    <lineage>
        <taxon>Bacteria</taxon>
        <taxon>Bacillati</taxon>
        <taxon>Actinomycetota</taxon>
        <taxon>Actinomycetes</taxon>
        <taxon>Mycobacteriales</taxon>
        <taxon>Hoyosellaceae</taxon>
        <taxon>Hoyosella</taxon>
    </lineage>
</organism>
<keyword evidence="5 6" id="KW-0560">Oxidoreductase</keyword>
<proteinExistence type="inferred from homology"/>
<dbReference type="OrthoDB" id="2431337at2"/>
<dbReference type="InterPro" id="IPR013786">
    <property type="entry name" value="AcylCoA_DH/ox_N"/>
</dbReference>
<evidence type="ECO:0000256" key="2">
    <source>
        <dbReference type="ARBA" id="ARBA00009347"/>
    </source>
</evidence>
<dbReference type="GO" id="GO:0016627">
    <property type="term" value="F:oxidoreductase activity, acting on the CH-CH group of donors"/>
    <property type="evidence" value="ECO:0007669"/>
    <property type="project" value="InterPro"/>
</dbReference>
<dbReference type="InterPro" id="IPR046373">
    <property type="entry name" value="Acyl-CoA_Oxase/DH_mid-dom_sf"/>
</dbReference>
<evidence type="ECO:0000259" key="9">
    <source>
        <dbReference type="Pfam" id="PF02771"/>
    </source>
</evidence>
<dbReference type="InterPro" id="IPR037069">
    <property type="entry name" value="AcylCoA_DH/ox_N_sf"/>
</dbReference>
<accession>A0A839RRX4</accession>
<dbReference type="GO" id="GO:0050660">
    <property type="term" value="F:flavin adenine dinucleotide binding"/>
    <property type="evidence" value="ECO:0007669"/>
    <property type="project" value="InterPro"/>
</dbReference>
<keyword evidence="11" id="KW-1185">Reference proteome</keyword>
<keyword evidence="3 6" id="KW-0285">Flavoprotein</keyword>
<dbReference type="InterPro" id="IPR006091">
    <property type="entry name" value="Acyl-CoA_Oxase/DH_mid-dom"/>
</dbReference>
<dbReference type="Gene3D" id="2.40.110.10">
    <property type="entry name" value="Butyryl-CoA Dehydrogenase, subunit A, domain 2"/>
    <property type="match status" value="1"/>
</dbReference>
<evidence type="ECO:0000256" key="1">
    <source>
        <dbReference type="ARBA" id="ARBA00001974"/>
    </source>
</evidence>
<evidence type="ECO:0000256" key="3">
    <source>
        <dbReference type="ARBA" id="ARBA00022630"/>
    </source>
</evidence>
<evidence type="ECO:0000313" key="11">
    <source>
        <dbReference type="Proteomes" id="UP000567922"/>
    </source>
</evidence>
<feature type="domain" description="Acyl-CoA oxidase/dehydrogenase middle" evidence="8">
    <location>
        <begin position="122"/>
        <end position="208"/>
    </location>
</feature>
<dbReference type="Gene3D" id="1.20.140.10">
    <property type="entry name" value="Butyryl-CoA Dehydrogenase, subunit A, domain 3"/>
    <property type="match status" value="1"/>
</dbReference>
<protein>
    <recommendedName>
        <fullName evidence="12">Acyl-CoA dehydrogenase</fullName>
    </recommendedName>
</protein>
<evidence type="ECO:0000259" key="7">
    <source>
        <dbReference type="Pfam" id="PF00441"/>
    </source>
</evidence>
<dbReference type="SUPFAM" id="SSF56645">
    <property type="entry name" value="Acyl-CoA dehydrogenase NM domain-like"/>
    <property type="match status" value="1"/>
</dbReference>
<dbReference type="PANTHER" id="PTHR43292">
    <property type="entry name" value="ACYL-COA DEHYDROGENASE"/>
    <property type="match status" value="1"/>
</dbReference>
<evidence type="ECO:0000313" key="10">
    <source>
        <dbReference type="EMBL" id="MBB3039300.1"/>
    </source>
</evidence>
<dbReference type="GO" id="GO:0005886">
    <property type="term" value="C:plasma membrane"/>
    <property type="evidence" value="ECO:0007669"/>
    <property type="project" value="TreeGrafter"/>
</dbReference>
<reference evidence="10 11" key="1">
    <citation type="submission" date="2020-08" db="EMBL/GenBank/DDBJ databases">
        <title>Sequencing the genomes of 1000 actinobacteria strains.</title>
        <authorList>
            <person name="Klenk H.-P."/>
        </authorList>
    </citation>
    <scope>NUCLEOTIDE SEQUENCE [LARGE SCALE GENOMIC DNA]</scope>
    <source>
        <strain evidence="10 11">DSM 45258</strain>
    </source>
</reference>
<evidence type="ECO:0000256" key="5">
    <source>
        <dbReference type="ARBA" id="ARBA00023002"/>
    </source>
</evidence>
<comment type="caution">
    <text evidence="10">The sequence shown here is derived from an EMBL/GenBank/DDBJ whole genome shotgun (WGS) entry which is preliminary data.</text>
</comment>